<keyword evidence="1" id="KW-0732">Signal</keyword>
<sequence length="105" mass="11093">MKWSLIFTLLAIYAFSEVDAQCTIGTDPSSPDFIGNNGIYYFDPSSSAPFVYNYGVIGSKNPVLDHGFVGSGEPNLGLATSGTIPSLSDALFAEQIAMGSFSNPN</sequence>
<dbReference type="AlphaFoldDB" id="A0A4P9VW23"/>
<dbReference type="Proteomes" id="UP000269721">
    <property type="component" value="Unassembled WGS sequence"/>
</dbReference>
<evidence type="ECO:0000256" key="1">
    <source>
        <dbReference type="SAM" id="SignalP"/>
    </source>
</evidence>
<name>A0A4P9VW23_9FUNG</name>
<evidence type="ECO:0000313" key="3">
    <source>
        <dbReference type="Proteomes" id="UP000269721"/>
    </source>
</evidence>
<proteinExistence type="predicted"/>
<feature type="chain" id="PRO_5020622166" evidence="1">
    <location>
        <begin position="21"/>
        <end position="105"/>
    </location>
</feature>
<protein>
    <submittedName>
        <fullName evidence="2">Uncharacterized protein</fullName>
    </submittedName>
</protein>
<accession>A0A4P9VW23</accession>
<organism evidence="2 3">
    <name type="scientific">Blyttiomyces helicus</name>
    <dbReference type="NCBI Taxonomy" id="388810"/>
    <lineage>
        <taxon>Eukaryota</taxon>
        <taxon>Fungi</taxon>
        <taxon>Fungi incertae sedis</taxon>
        <taxon>Chytridiomycota</taxon>
        <taxon>Chytridiomycota incertae sedis</taxon>
        <taxon>Chytridiomycetes</taxon>
        <taxon>Chytridiomycetes incertae sedis</taxon>
        <taxon>Blyttiomyces</taxon>
    </lineage>
</organism>
<keyword evidence="3" id="KW-1185">Reference proteome</keyword>
<evidence type="ECO:0000313" key="2">
    <source>
        <dbReference type="EMBL" id="RKO82863.1"/>
    </source>
</evidence>
<gene>
    <name evidence="2" type="ORF">BDK51DRAFT_30985</name>
</gene>
<dbReference type="EMBL" id="ML001987">
    <property type="protein sequence ID" value="RKO82863.1"/>
    <property type="molecule type" value="Genomic_DNA"/>
</dbReference>
<reference evidence="3" key="1">
    <citation type="journal article" date="2018" name="Nat. Microbiol.">
        <title>Leveraging single-cell genomics to expand the fungal tree of life.</title>
        <authorList>
            <person name="Ahrendt S.R."/>
            <person name="Quandt C.A."/>
            <person name="Ciobanu D."/>
            <person name="Clum A."/>
            <person name="Salamov A."/>
            <person name="Andreopoulos B."/>
            <person name="Cheng J.F."/>
            <person name="Woyke T."/>
            <person name="Pelin A."/>
            <person name="Henrissat B."/>
            <person name="Reynolds N.K."/>
            <person name="Benny G.L."/>
            <person name="Smith M.E."/>
            <person name="James T.Y."/>
            <person name="Grigoriev I.V."/>
        </authorList>
    </citation>
    <scope>NUCLEOTIDE SEQUENCE [LARGE SCALE GENOMIC DNA]</scope>
</reference>
<feature type="signal peptide" evidence="1">
    <location>
        <begin position="1"/>
        <end position="20"/>
    </location>
</feature>